<dbReference type="InterPro" id="IPR042197">
    <property type="entry name" value="Apaf_helical"/>
</dbReference>
<dbReference type="InterPro" id="IPR036388">
    <property type="entry name" value="WH-like_DNA-bd_sf"/>
</dbReference>
<evidence type="ECO:0008006" key="16">
    <source>
        <dbReference type="Google" id="ProtNLM"/>
    </source>
</evidence>
<keyword evidence="15" id="KW-1185">Reference proteome</keyword>
<accession>A0AAV6XES9</accession>
<dbReference type="Proteomes" id="UP000826271">
    <property type="component" value="Unassembled WGS sequence"/>
</dbReference>
<evidence type="ECO:0000256" key="8">
    <source>
        <dbReference type="ARBA" id="ARBA00022741"/>
    </source>
</evidence>
<dbReference type="InterPro" id="IPR044974">
    <property type="entry name" value="Disease_R_plants"/>
</dbReference>
<evidence type="ECO:0000259" key="12">
    <source>
        <dbReference type="Pfam" id="PF00931"/>
    </source>
</evidence>
<protein>
    <recommendedName>
        <fullName evidence="16">NB-ARC domain-containing protein</fullName>
    </recommendedName>
</protein>
<dbReference type="PANTHER" id="PTHR23155:SF1152">
    <property type="entry name" value="AAA+ ATPASE DOMAIN-CONTAINING PROTEIN"/>
    <property type="match status" value="1"/>
</dbReference>
<evidence type="ECO:0000256" key="9">
    <source>
        <dbReference type="ARBA" id="ARBA00022821"/>
    </source>
</evidence>
<dbReference type="InterPro" id="IPR058922">
    <property type="entry name" value="WHD_DRP"/>
</dbReference>
<name>A0AAV6XES9_9LAMI</name>
<feature type="compositionally biased region" description="Polar residues" evidence="11">
    <location>
        <begin position="230"/>
        <end position="243"/>
    </location>
</feature>
<organism evidence="14 15">
    <name type="scientific">Buddleja alternifolia</name>
    <dbReference type="NCBI Taxonomy" id="168488"/>
    <lineage>
        <taxon>Eukaryota</taxon>
        <taxon>Viridiplantae</taxon>
        <taxon>Streptophyta</taxon>
        <taxon>Embryophyta</taxon>
        <taxon>Tracheophyta</taxon>
        <taxon>Spermatophyta</taxon>
        <taxon>Magnoliopsida</taxon>
        <taxon>eudicotyledons</taxon>
        <taxon>Gunneridae</taxon>
        <taxon>Pentapetalae</taxon>
        <taxon>asterids</taxon>
        <taxon>lamiids</taxon>
        <taxon>Lamiales</taxon>
        <taxon>Scrophulariaceae</taxon>
        <taxon>Buddlejeae</taxon>
        <taxon>Buddleja</taxon>
    </lineage>
</organism>
<dbReference type="PRINTS" id="PR00364">
    <property type="entry name" value="DISEASERSIST"/>
</dbReference>
<evidence type="ECO:0000256" key="11">
    <source>
        <dbReference type="SAM" id="MobiDB-lite"/>
    </source>
</evidence>
<keyword evidence="6" id="KW-0381">Hypersensitive response</keyword>
<dbReference type="InterPro" id="IPR027417">
    <property type="entry name" value="P-loop_NTPase"/>
</dbReference>
<evidence type="ECO:0000256" key="10">
    <source>
        <dbReference type="ARBA" id="ARBA00022840"/>
    </source>
</evidence>
<dbReference type="FunFam" id="1.10.10.10:FF:000322">
    <property type="entry name" value="Probable disease resistance protein At1g63360"/>
    <property type="match status" value="1"/>
</dbReference>
<dbReference type="SUPFAM" id="SSF52540">
    <property type="entry name" value="P-loop containing nucleoside triphosphate hydrolases"/>
    <property type="match status" value="1"/>
</dbReference>
<evidence type="ECO:0000256" key="6">
    <source>
        <dbReference type="ARBA" id="ARBA00022667"/>
    </source>
</evidence>
<comment type="function">
    <text evidence="1">Confers resistance to late blight (Phytophthora infestans) races carrying the avirulence gene Avr1. Resistance proteins guard the plant against pathogens that contain an appropriate avirulence protein via an indirect interaction with this avirulence protein. That triggers a defense system including the hypersensitive response, which restricts the pathogen growth.</text>
</comment>
<dbReference type="Pfam" id="PF00931">
    <property type="entry name" value="NB-ARC"/>
    <property type="match status" value="1"/>
</dbReference>
<dbReference type="EMBL" id="WHWC01000007">
    <property type="protein sequence ID" value="KAG8378982.1"/>
    <property type="molecule type" value="Genomic_DNA"/>
</dbReference>
<comment type="subcellular location">
    <subcellularLocation>
        <location evidence="2">Cytoplasm</location>
    </subcellularLocation>
</comment>
<evidence type="ECO:0000313" key="15">
    <source>
        <dbReference type="Proteomes" id="UP000826271"/>
    </source>
</evidence>
<dbReference type="Gene3D" id="1.20.5.4130">
    <property type="match status" value="1"/>
</dbReference>
<dbReference type="PANTHER" id="PTHR23155">
    <property type="entry name" value="DISEASE RESISTANCE PROTEIN RP"/>
    <property type="match status" value="1"/>
</dbReference>
<evidence type="ECO:0000256" key="2">
    <source>
        <dbReference type="ARBA" id="ARBA00004496"/>
    </source>
</evidence>
<dbReference type="Pfam" id="PF23559">
    <property type="entry name" value="WHD_DRP"/>
    <property type="match status" value="1"/>
</dbReference>
<dbReference type="InterPro" id="IPR032675">
    <property type="entry name" value="LRR_dom_sf"/>
</dbReference>
<keyword evidence="9" id="KW-0611">Plant defense</keyword>
<dbReference type="AlphaFoldDB" id="A0AAV6XES9"/>
<gene>
    <name evidence="14" type="ORF">BUALT_Bualt07G0041000</name>
</gene>
<evidence type="ECO:0000256" key="1">
    <source>
        <dbReference type="ARBA" id="ARBA00002074"/>
    </source>
</evidence>
<evidence type="ECO:0000313" key="14">
    <source>
        <dbReference type="EMBL" id="KAG8378982.1"/>
    </source>
</evidence>
<dbReference type="FunFam" id="3.40.50.300:FF:001091">
    <property type="entry name" value="Probable disease resistance protein At1g61300"/>
    <property type="match status" value="1"/>
</dbReference>
<dbReference type="GO" id="GO:0005524">
    <property type="term" value="F:ATP binding"/>
    <property type="evidence" value="ECO:0007669"/>
    <property type="project" value="UniProtKB-KW"/>
</dbReference>
<dbReference type="GO" id="GO:0051607">
    <property type="term" value="P:defense response to virus"/>
    <property type="evidence" value="ECO:0007669"/>
    <property type="project" value="UniProtKB-ARBA"/>
</dbReference>
<comment type="caution">
    <text evidence="14">The sequence shown here is derived from an EMBL/GenBank/DDBJ whole genome shotgun (WGS) entry which is preliminary data.</text>
</comment>
<keyword evidence="7" id="KW-0677">Repeat</keyword>
<dbReference type="Gene3D" id="3.40.50.300">
    <property type="entry name" value="P-loop containing nucleotide triphosphate hydrolases"/>
    <property type="match status" value="1"/>
</dbReference>
<evidence type="ECO:0000256" key="3">
    <source>
        <dbReference type="ARBA" id="ARBA00008894"/>
    </source>
</evidence>
<dbReference type="InterPro" id="IPR002182">
    <property type="entry name" value="NB-ARC"/>
</dbReference>
<dbReference type="GO" id="GO:0009626">
    <property type="term" value="P:plant-type hypersensitive response"/>
    <property type="evidence" value="ECO:0007669"/>
    <property type="project" value="UniProtKB-KW"/>
</dbReference>
<keyword evidence="4" id="KW-0963">Cytoplasm</keyword>
<dbReference type="GO" id="GO:0043531">
    <property type="term" value="F:ADP binding"/>
    <property type="evidence" value="ECO:0007669"/>
    <property type="project" value="InterPro"/>
</dbReference>
<evidence type="ECO:0000259" key="13">
    <source>
        <dbReference type="Pfam" id="PF23559"/>
    </source>
</evidence>
<keyword evidence="10" id="KW-0067">ATP-binding</keyword>
<evidence type="ECO:0000256" key="4">
    <source>
        <dbReference type="ARBA" id="ARBA00022490"/>
    </source>
</evidence>
<evidence type="ECO:0000256" key="7">
    <source>
        <dbReference type="ARBA" id="ARBA00022737"/>
    </source>
</evidence>
<feature type="domain" description="Disease resistance protein winged helix" evidence="13">
    <location>
        <begin position="644"/>
        <end position="714"/>
    </location>
</feature>
<dbReference type="SUPFAM" id="SSF52058">
    <property type="entry name" value="L domain-like"/>
    <property type="match status" value="1"/>
</dbReference>
<dbReference type="Gene3D" id="1.10.8.430">
    <property type="entry name" value="Helical domain of apoptotic protease-activating factors"/>
    <property type="match status" value="1"/>
</dbReference>
<comment type="similarity">
    <text evidence="3">Belongs to the disease resistance NB-LRR family.</text>
</comment>
<keyword evidence="5" id="KW-0433">Leucine-rich repeat</keyword>
<feature type="domain" description="NB-ARC" evidence="12">
    <location>
        <begin position="394"/>
        <end position="559"/>
    </location>
</feature>
<dbReference type="Gene3D" id="1.10.10.10">
    <property type="entry name" value="Winged helix-like DNA-binding domain superfamily/Winged helix DNA-binding domain"/>
    <property type="match status" value="1"/>
</dbReference>
<dbReference type="GO" id="GO:0005737">
    <property type="term" value="C:cytoplasm"/>
    <property type="evidence" value="ECO:0007669"/>
    <property type="project" value="UniProtKB-SubCell"/>
</dbReference>
<keyword evidence="8" id="KW-0547">Nucleotide-binding</keyword>
<evidence type="ECO:0000256" key="5">
    <source>
        <dbReference type="ARBA" id="ARBA00022614"/>
    </source>
</evidence>
<dbReference type="Gene3D" id="3.80.10.10">
    <property type="entry name" value="Ribonuclease Inhibitor"/>
    <property type="match status" value="1"/>
</dbReference>
<reference evidence="14" key="1">
    <citation type="submission" date="2019-10" db="EMBL/GenBank/DDBJ databases">
        <authorList>
            <person name="Zhang R."/>
            <person name="Pan Y."/>
            <person name="Wang J."/>
            <person name="Ma R."/>
            <person name="Yu S."/>
        </authorList>
    </citation>
    <scope>NUCLEOTIDE SEQUENCE</scope>
    <source>
        <strain evidence="14">LA-IB0</strain>
        <tissue evidence="14">Leaf</tissue>
    </source>
</reference>
<proteinExistence type="inferred from homology"/>
<sequence length="1092" mass="125031">MQFPSKTNRTPHHTFRTLQKYTSFYTYIQTSDQMAVAAYASVTSLLHVLDNIQHPVRRRLLPNTKQIETLQEKVHFLQEFLEDHSQGERDHINYLGRQIVEVADEAEDIIDFHVENQLGEEYEDETDEDMGLSLLFSEMNIGADHVADHQLHGGYSESRIDIAISSSCQDIDKVIEKIDSIKNKVDYYVMTVGEWGGFHVGLSNTDSGQRRRTDGKKKYCKRHLNRGGRNHSTQLPLSTNNTNLRSPIASSMSASGEWGGFHVGLSNTDSGQRRRTDGKKKYCKWHLNRGGRNHSTQLPHSTNNTNLRSPIASSMSASANVVVGGVSNNLVSANDHLSGISNIIIKRSLVDKESPKDKQTYSILEQNPTVSVRAGSSTLPSHGKITRVVGFDGHLVRIMELLTTDQPNLQIIPIVGMGGIGKTTLARIVFENKYIVEKFDKRVWFTISQKYSMRDILLGILRIIGIPRESETLAELGERLHKYLFGRRYLIVMDDLWSTKGWEDFKVYFPDSGNRSRVMVTTRLSDVAVSLGSHMPYFVDFLDEDKSWNLLCEKAFTQRSSSLELEEIGKRIAKSCKGLPLAIVVIGGLLAKSNMTREYWESVARKVNLFVIFENEEDCFKILSLSYNHLPIHLKPCFLYMGFFPEDYEIRVPKLIKSWVVGGFLKPRRGKSLEEVANEYLKDLIERNLLLIRKRGLLGEIKRCGVHDLLRDLCWRESLKEHFLSVPKSQHVDLCFEENDEHRYSLICEGVKIHLPKVLVGSRSTSLVSPLVGDSYPPPIRLSWLGVKHGRHYEELPLYTKLRCLSLNSFGSLDFSSPSTISQFWNLQALYFDGGILPNVVLPPEIWEMPQLRYVIIPEGFHLPIVTQIESLIILENLHTFDKILDFRCTEDVVKRIPNLKELRISYSNHGEVDWSYYCLHNIANLHKLESLELQYYTSSYENIAFPYSLKKLRLSRCTKYWKDMIVIGSFPNLEIFELCGDDDFQATCMDDWNSVEGGFRQLKVLKINGLCLKCWRAESTHFPKLEVLQLGDMEFLEEIPCGIGEIETLRTIKLEFCSDSVEESAKKIYEEQQSFGNEGFQLIIDNKKYQT</sequence>
<feature type="region of interest" description="Disordered" evidence="11">
    <location>
        <begin position="222"/>
        <end position="243"/>
    </location>
</feature>